<feature type="region of interest" description="Disordered" evidence="1">
    <location>
        <begin position="116"/>
        <end position="137"/>
    </location>
</feature>
<evidence type="ECO:0000256" key="1">
    <source>
        <dbReference type="SAM" id="MobiDB-lite"/>
    </source>
</evidence>
<evidence type="ECO:0000313" key="4">
    <source>
        <dbReference type="Proteomes" id="UP000654345"/>
    </source>
</evidence>
<keyword evidence="4" id="KW-1185">Reference proteome</keyword>
<dbReference type="InterPro" id="IPR025938">
    <property type="entry name" value="RRXRR_dom"/>
</dbReference>
<protein>
    <recommendedName>
        <fullName evidence="2">RRXRR domain-containing protein</fullName>
    </recommendedName>
</protein>
<name>A0ABQ3V7X8_9CHLR</name>
<feature type="domain" description="RRXRR" evidence="2">
    <location>
        <begin position="18"/>
        <end position="193"/>
    </location>
</feature>
<evidence type="ECO:0000259" key="2">
    <source>
        <dbReference type="Pfam" id="PF14239"/>
    </source>
</evidence>
<accession>A0ABQ3V7X8</accession>
<proteinExistence type="predicted"/>
<dbReference type="Proteomes" id="UP000654345">
    <property type="component" value="Unassembled WGS sequence"/>
</dbReference>
<sequence length="249" mass="28988">MKPRQPFTPRRRLNLSNVLVIDSDYTPLNPVHPGNARRLLRQGKAAVFRRYPFTLVLKRVVEQPEVEPLRLKLDPGSKTTGIALVNDANGKIVFAAELEHRGHVIKDSLDDRRAVRRSRRNRKTRYRKPRFNNRRKKKGWLPPSLESRLANILTWVARLCRSAPIAALSQELVKFDLQLMENPDIAGVEYQQGTLQGYEVGEYLLEKWERRCAYLWQTKCSASSRTYPPTCSWWYQSDKQSYPGLRAMQ</sequence>
<gene>
    <name evidence="3" type="ORF">KSB_94740</name>
</gene>
<reference evidence="3 4" key="1">
    <citation type="journal article" date="2021" name="Int. J. Syst. Evol. Microbiol.">
        <title>Reticulibacter mediterranei gen. nov., sp. nov., within the new family Reticulibacteraceae fam. nov., and Ktedonospora formicarum gen. nov., sp. nov., Ktedonobacter robiniae sp. nov., Dictyobacter formicarum sp. nov. and Dictyobacter arantiisoli sp. nov., belonging to the class Ktedonobacteria.</title>
        <authorList>
            <person name="Yabe S."/>
            <person name="Zheng Y."/>
            <person name="Wang C.M."/>
            <person name="Sakai Y."/>
            <person name="Abe K."/>
            <person name="Yokota A."/>
            <person name="Donadio S."/>
            <person name="Cavaletti L."/>
            <person name="Monciardini P."/>
        </authorList>
    </citation>
    <scope>NUCLEOTIDE SEQUENCE [LARGE SCALE GENOMIC DNA]</scope>
    <source>
        <strain evidence="3 4">SOSP1-30</strain>
    </source>
</reference>
<comment type="caution">
    <text evidence="3">The sequence shown here is derived from an EMBL/GenBank/DDBJ whole genome shotgun (WGS) entry which is preliminary data.</text>
</comment>
<dbReference type="Pfam" id="PF14239">
    <property type="entry name" value="RRXRR"/>
    <property type="match status" value="1"/>
</dbReference>
<dbReference type="NCBIfam" id="NF040563">
    <property type="entry name" value="guided_IscB"/>
    <property type="match status" value="1"/>
</dbReference>
<evidence type="ECO:0000313" key="3">
    <source>
        <dbReference type="EMBL" id="GHO60999.1"/>
    </source>
</evidence>
<dbReference type="EMBL" id="BNJG01000008">
    <property type="protein sequence ID" value="GHO60999.1"/>
    <property type="molecule type" value="Genomic_DNA"/>
</dbReference>
<organism evidence="3 4">
    <name type="scientific">Ktedonobacter robiniae</name>
    <dbReference type="NCBI Taxonomy" id="2778365"/>
    <lineage>
        <taxon>Bacteria</taxon>
        <taxon>Bacillati</taxon>
        <taxon>Chloroflexota</taxon>
        <taxon>Ktedonobacteria</taxon>
        <taxon>Ktedonobacterales</taxon>
        <taxon>Ktedonobacteraceae</taxon>
        <taxon>Ktedonobacter</taxon>
    </lineage>
</organism>
<dbReference type="InterPro" id="IPR047693">
    <property type="entry name" value="RNA-guided_IscB-like"/>
</dbReference>